<dbReference type="GO" id="GO:0008270">
    <property type="term" value="F:zinc ion binding"/>
    <property type="evidence" value="ECO:0007669"/>
    <property type="project" value="UniProtKB-KW"/>
</dbReference>
<accession>A0A316UVP5</accession>
<dbReference type="EMBL" id="KZ819663">
    <property type="protein sequence ID" value="PWN29366.1"/>
    <property type="molecule type" value="Genomic_DNA"/>
</dbReference>
<feature type="region of interest" description="Disordered" evidence="2">
    <location>
        <begin position="76"/>
        <end position="101"/>
    </location>
</feature>
<feature type="region of interest" description="Disordered" evidence="2">
    <location>
        <begin position="156"/>
        <end position="175"/>
    </location>
</feature>
<evidence type="ECO:0000313" key="5">
    <source>
        <dbReference type="Proteomes" id="UP000245884"/>
    </source>
</evidence>
<keyword evidence="5" id="KW-1185">Reference proteome</keyword>
<evidence type="ECO:0000313" key="4">
    <source>
        <dbReference type="EMBL" id="PWN29366.1"/>
    </source>
</evidence>
<evidence type="ECO:0000259" key="3">
    <source>
        <dbReference type="PROSITE" id="PS50157"/>
    </source>
</evidence>
<keyword evidence="1" id="KW-0863">Zinc-finger</keyword>
<dbReference type="SUPFAM" id="SSF57667">
    <property type="entry name" value="beta-beta-alpha zinc fingers"/>
    <property type="match status" value="1"/>
</dbReference>
<gene>
    <name evidence="4" type="ORF">BDZ90DRAFT_106756</name>
</gene>
<name>A0A316UVP5_9BASI</name>
<dbReference type="InterPro" id="IPR036236">
    <property type="entry name" value="Znf_C2H2_sf"/>
</dbReference>
<dbReference type="Gene3D" id="3.30.160.60">
    <property type="entry name" value="Classic Zinc Finger"/>
    <property type="match status" value="1"/>
</dbReference>
<dbReference type="GeneID" id="37025016"/>
<dbReference type="PROSITE" id="PS00028">
    <property type="entry name" value="ZINC_FINGER_C2H2_1"/>
    <property type="match status" value="1"/>
</dbReference>
<dbReference type="RefSeq" id="XP_025363978.1">
    <property type="nucleotide sequence ID" value="XM_025503193.1"/>
</dbReference>
<dbReference type="AlphaFoldDB" id="A0A316UVP5"/>
<feature type="domain" description="C2H2-type" evidence="3">
    <location>
        <begin position="135"/>
        <end position="164"/>
    </location>
</feature>
<sequence length="175" mass="19737">MRLARLVCALDSKWSPQHPHAHARVHLFSLRNSLMLSSRRFKLKRHCRRHADAHSARNTVATSSWAANWRTRVHSATRTSSTSAEQTSSSSRGGKHTATTWRKRMDSVGSCSSTLTLKQSRDEHIAHIHGDRERVICPHPGCGKSLADVKTLRRHQATHQGRPRLPCPYADCPQD</sequence>
<reference evidence="4 5" key="1">
    <citation type="journal article" date="2018" name="Mol. Biol. Evol.">
        <title>Broad Genomic Sampling Reveals a Smut Pathogenic Ancestry of the Fungal Clade Ustilaginomycotina.</title>
        <authorList>
            <person name="Kijpornyongpan T."/>
            <person name="Mondo S.J."/>
            <person name="Barry K."/>
            <person name="Sandor L."/>
            <person name="Lee J."/>
            <person name="Lipzen A."/>
            <person name="Pangilinan J."/>
            <person name="LaButti K."/>
            <person name="Hainaut M."/>
            <person name="Henrissat B."/>
            <person name="Grigoriev I.V."/>
            <person name="Spatafora J.W."/>
            <person name="Aime M.C."/>
        </authorList>
    </citation>
    <scope>NUCLEOTIDE SEQUENCE [LARGE SCALE GENOMIC DNA]</scope>
    <source>
        <strain evidence="4 5">MCA 5214</strain>
    </source>
</reference>
<dbReference type="SMART" id="SM00355">
    <property type="entry name" value="ZnF_C2H2"/>
    <property type="match status" value="1"/>
</dbReference>
<evidence type="ECO:0000256" key="2">
    <source>
        <dbReference type="SAM" id="MobiDB-lite"/>
    </source>
</evidence>
<keyword evidence="1" id="KW-0862">Zinc</keyword>
<protein>
    <recommendedName>
        <fullName evidence="3">C2H2-type domain-containing protein</fullName>
    </recommendedName>
</protein>
<dbReference type="PROSITE" id="PS50157">
    <property type="entry name" value="ZINC_FINGER_C2H2_2"/>
    <property type="match status" value="1"/>
</dbReference>
<keyword evidence="1" id="KW-0479">Metal-binding</keyword>
<feature type="compositionally biased region" description="Low complexity" evidence="2">
    <location>
        <begin position="76"/>
        <end position="92"/>
    </location>
</feature>
<dbReference type="OrthoDB" id="654211at2759"/>
<proteinExistence type="predicted"/>
<evidence type="ECO:0000256" key="1">
    <source>
        <dbReference type="PROSITE-ProRule" id="PRU00042"/>
    </source>
</evidence>
<dbReference type="InterPro" id="IPR013087">
    <property type="entry name" value="Znf_C2H2_type"/>
</dbReference>
<dbReference type="Proteomes" id="UP000245884">
    <property type="component" value="Unassembled WGS sequence"/>
</dbReference>
<organism evidence="4 5">
    <name type="scientific">Jaminaea rosea</name>
    <dbReference type="NCBI Taxonomy" id="1569628"/>
    <lineage>
        <taxon>Eukaryota</taxon>
        <taxon>Fungi</taxon>
        <taxon>Dikarya</taxon>
        <taxon>Basidiomycota</taxon>
        <taxon>Ustilaginomycotina</taxon>
        <taxon>Exobasidiomycetes</taxon>
        <taxon>Microstromatales</taxon>
        <taxon>Microstromatales incertae sedis</taxon>
        <taxon>Jaminaea</taxon>
    </lineage>
</organism>